<dbReference type="RefSeq" id="WP_206985255.1">
    <property type="nucleotide sequence ID" value="NZ_JAFLQZ010000010.1"/>
</dbReference>
<evidence type="ECO:0000313" key="2">
    <source>
        <dbReference type="EMBL" id="MBO0359330.1"/>
    </source>
</evidence>
<evidence type="ECO:0000256" key="1">
    <source>
        <dbReference type="SAM" id="SignalP"/>
    </source>
</evidence>
<feature type="chain" id="PRO_5037206800" evidence="1">
    <location>
        <begin position="18"/>
        <end position="129"/>
    </location>
</feature>
<dbReference type="Proteomes" id="UP000664144">
    <property type="component" value="Unassembled WGS sequence"/>
</dbReference>
<protein>
    <submittedName>
        <fullName evidence="2">Uncharacterized protein</fullName>
    </submittedName>
</protein>
<keyword evidence="1" id="KW-0732">Signal</keyword>
<evidence type="ECO:0000313" key="3">
    <source>
        <dbReference type="Proteomes" id="UP000664144"/>
    </source>
</evidence>
<sequence length="129" mass="14532">MRYAYAPLVLMSFVLLASGCEKEEARITNTNLFGKDWFDARQPDSVGFRKYNSPGQTMPWGNTGFRFEASGTFVLYSFAPTDGIIQTPSTWTTTDDVKFHIKPNNTQLPEYDIVIDALTPTKLKAQILP</sequence>
<accession>A0A939EZC6</accession>
<feature type="signal peptide" evidence="1">
    <location>
        <begin position="1"/>
        <end position="17"/>
    </location>
</feature>
<comment type="caution">
    <text evidence="2">The sequence shown here is derived from an EMBL/GenBank/DDBJ whole genome shotgun (WGS) entry which is preliminary data.</text>
</comment>
<organism evidence="2 3">
    <name type="scientific">Hymenobacter telluris</name>
    <dbReference type="NCBI Taxonomy" id="2816474"/>
    <lineage>
        <taxon>Bacteria</taxon>
        <taxon>Pseudomonadati</taxon>
        <taxon>Bacteroidota</taxon>
        <taxon>Cytophagia</taxon>
        <taxon>Cytophagales</taxon>
        <taxon>Hymenobacteraceae</taxon>
        <taxon>Hymenobacter</taxon>
    </lineage>
</organism>
<keyword evidence="3" id="KW-1185">Reference proteome</keyword>
<proteinExistence type="predicted"/>
<gene>
    <name evidence="2" type="ORF">J0X19_15310</name>
</gene>
<name>A0A939EZC6_9BACT</name>
<dbReference type="PROSITE" id="PS51257">
    <property type="entry name" value="PROKAR_LIPOPROTEIN"/>
    <property type="match status" value="1"/>
</dbReference>
<dbReference type="EMBL" id="JAFLQZ010000010">
    <property type="protein sequence ID" value="MBO0359330.1"/>
    <property type="molecule type" value="Genomic_DNA"/>
</dbReference>
<dbReference type="AlphaFoldDB" id="A0A939EZC6"/>
<reference evidence="2" key="1">
    <citation type="submission" date="2021-03" db="EMBL/GenBank/DDBJ databases">
        <authorList>
            <person name="Kim M.K."/>
        </authorList>
    </citation>
    <scope>NUCLEOTIDE SEQUENCE</scope>
    <source>
        <strain evidence="2">BT186</strain>
    </source>
</reference>